<keyword evidence="3" id="KW-1185">Reference proteome</keyword>
<gene>
    <name evidence="2" type="ORF">P7K49_031235</name>
</gene>
<reference evidence="2 3" key="1">
    <citation type="submission" date="2023-05" db="EMBL/GenBank/DDBJ databases">
        <title>B98-5 Cell Line De Novo Hybrid Assembly: An Optical Mapping Approach.</title>
        <authorList>
            <person name="Kananen K."/>
            <person name="Auerbach J.A."/>
            <person name="Kautto E."/>
            <person name="Blachly J.S."/>
        </authorList>
    </citation>
    <scope>NUCLEOTIDE SEQUENCE [LARGE SCALE GENOMIC DNA]</scope>
    <source>
        <strain evidence="2">B95-8</strain>
        <tissue evidence="2">Cell line</tissue>
    </source>
</reference>
<feature type="compositionally biased region" description="Low complexity" evidence="1">
    <location>
        <begin position="81"/>
        <end position="95"/>
    </location>
</feature>
<evidence type="ECO:0000256" key="1">
    <source>
        <dbReference type="SAM" id="MobiDB-lite"/>
    </source>
</evidence>
<comment type="caution">
    <text evidence="2">The sequence shown here is derived from an EMBL/GenBank/DDBJ whole genome shotgun (WGS) entry which is preliminary data.</text>
</comment>
<dbReference type="EMBL" id="JASSZA010000016">
    <property type="protein sequence ID" value="KAK2091951.1"/>
    <property type="molecule type" value="Genomic_DNA"/>
</dbReference>
<name>A0ABQ9U4G6_SAGOE</name>
<feature type="compositionally biased region" description="Gly residues" evidence="1">
    <location>
        <begin position="60"/>
        <end position="70"/>
    </location>
</feature>
<proteinExistence type="predicted"/>
<accession>A0ABQ9U4G6</accession>
<evidence type="ECO:0000313" key="2">
    <source>
        <dbReference type="EMBL" id="KAK2091951.1"/>
    </source>
</evidence>
<feature type="region of interest" description="Disordered" evidence="1">
    <location>
        <begin position="46"/>
        <end position="113"/>
    </location>
</feature>
<dbReference type="Proteomes" id="UP001266305">
    <property type="component" value="Unassembled WGS sequence"/>
</dbReference>
<sequence length="113" mass="11483">MAAALPGSEPWNRVTIPKAGSLSAMMVENPSVTLRLGMFSEEAAGRAARVGRGRDFRGPGDAGGARGTRGVGLAAAGEAVSLPSSSGPGPSARFPFRPRPAPRSGRCRLSTGH</sequence>
<evidence type="ECO:0000313" key="3">
    <source>
        <dbReference type="Proteomes" id="UP001266305"/>
    </source>
</evidence>
<organism evidence="2 3">
    <name type="scientific">Saguinus oedipus</name>
    <name type="common">Cotton-top tamarin</name>
    <name type="synonym">Oedipomidas oedipus</name>
    <dbReference type="NCBI Taxonomy" id="9490"/>
    <lineage>
        <taxon>Eukaryota</taxon>
        <taxon>Metazoa</taxon>
        <taxon>Chordata</taxon>
        <taxon>Craniata</taxon>
        <taxon>Vertebrata</taxon>
        <taxon>Euteleostomi</taxon>
        <taxon>Mammalia</taxon>
        <taxon>Eutheria</taxon>
        <taxon>Euarchontoglires</taxon>
        <taxon>Primates</taxon>
        <taxon>Haplorrhini</taxon>
        <taxon>Platyrrhini</taxon>
        <taxon>Cebidae</taxon>
        <taxon>Callitrichinae</taxon>
        <taxon>Saguinus</taxon>
    </lineage>
</organism>
<protein>
    <submittedName>
        <fullName evidence="2">Uncharacterized protein</fullName>
    </submittedName>
</protein>